<comment type="cofactor">
    <cofactor evidence="1">
        <name>Mg(2+)</name>
        <dbReference type="ChEBI" id="CHEBI:18420"/>
    </cofactor>
</comment>
<accession>A0A2T5RL39</accession>
<dbReference type="EMBL" id="SNXX01000002">
    <property type="protein sequence ID" value="TDQ04015.1"/>
    <property type="molecule type" value="Genomic_DNA"/>
</dbReference>
<dbReference type="GO" id="GO:0016787">
    <property type="term" value="F:hydrolase activity"/>
    <property type="evidence" value="ECO:0007669"/>
    <property type="project" value="UniProtKB-KW"/>
</dbReference>
<protein>
    <submittedName>
        <fullName evidence="4">8-oxo-dGTP pyrophosphatase MutT (NUDIX family)</fullName>
    </submittedName>
</protein>
<dbReference type="InterPro" id="IPR015797">
    <property type="entry name" value="NUDIX_hydrolase-like_dom_sf"/>
</dbReference>
<dbReference type="PROSITE" id="PS00893">
    <property type="entry name" value="NUDIX_BOX"/>
    <property type="match status" value="1"/>
</dbReference>
<dbReference type="CDD" id="cd03674">
    <property type="entry name" value="NUDIX_Hydrolase"/>
    <property type="match status" value="1"/>
</dbReference>
<dbReference type="RefSeq" id="WP_166637085.1">
    <property type="nucleotide sequence ID" value="NZ_QAXS01000009.1"/>
</dbReference>
<dbReference type="PANTHER" id="PTHR43046">
    <property type="entry name" value="GDP-MANNOSE MANNOSYL HYDROLASE"/>
    <property type="match status" value="1"/>
</dbReference>
<dbReference type="EMBL" id="QAXS01000009">
    <property type="protein sequence ID" value="PTV99844.1"/>
    <property type="molecule type" value="Genomic_DNA"/>
</dbReference>
<reference evidence="4 6" key="1">
    <citation type="submission" date="2018-04" db="EMBL/GenBank/DDBJ databases">
        <title>Subsurface microbial communities from deep shales in Ohio and West Virginia, USA.</title>
        <authorList>
            <person name="Wrighton K."/>
        </authorList>
    </citation>
    <scope>NUCLEOTIDE SEQUENCE [LARGE SCALE GENOMIC DNA]</scope>
    <source>
        <strain evidence="5 7">MSL 7</strain>
        <strain evidence="4 6">WC1</strain>
    </source>
</reference>
<proteinExistence type="predicted"/>
<evidence type="ECO:0000313" key="6">
    <source>
        <dbReference type="Proteomes" id="UP000244089"/>
    </source>
</evidence>
<dbReference type="AlphaFoldDB" id="A0A2T5RL39"/>
<evidence type="ECO:0000256" key="2">
    <source>
        <dbReference type="ARBA" id="ARBA00022801"/>
    </source>
</evidence>
<evidence type="ECO:0000256" key="1">
    <source>
        <dbReference type="ARBA" id="ARBA00001946"/>
    </source>
</evidence>
<keyword evidence="2" id="KW-0378">Hydrolase</keyword>
<feature type="domain" description="Nudix hydrolase" evidence="3">
    <location>
        <begin position="45"/>
        <end position="178"/>
    </location>
</feature>
<dbReference type="Gene3D" id="3.90.79.10">
    <property type="entry name" value="Nucleoside Triphosphate Pyrophosphohydrolase"/>
    <property type="match status" value="1"/>
</dbReference>
<evidence type="ECO:0000313" key="4">
    <source>
        <dbReference type="EMBL" id="PTV99844.1"/>
    </source>
</evidence>
<dbReference type="PROSITE" id="PS51462">
    <property type="entry name" value="NUDIX"/>
    <property type="match status" value="1"/>
</dbReference>
<dbReference type="SUPFAM" id="SSF55811">
    <property type="entry name" value="Nudix"/>
    <property type="match status" value="1"/>
</dbReference>
<dbReference type="Proteomes" id="UP000295176">
    <property type="component" value="Unassembled WGS sequence"/>
</dbReference>
<comment type="caution">
    <text evidence="4">The sequence shown here is derived from an EMBL/GenBank/DDBJ whole genome shotgun (WGS) entry which is preliminary data.</text>
</comment>
<evidence type="ECO:0000313" key="7">
    <source>
        <dbReference type="Proteomes" id="UP000295176"/>
    </source>
</evidence>
<evidence type="ECO:0000259" key="3">
    <source>
        <dbReference type="PROSITE" id="PS51462"/>
    </source>
</evidence>
<dbReference type="InterPro" id="IPR020084">
    <property type="entry name" value="NUDIX_hydrolase_CS"/>
</dbReference>
<dbReference type="InterPro" id="IPR000086">
    <property type="entry name" value="NUDIX_hydrolase_dom"/>
</dbReference>
<gene>
    <name evidence="5" type="ORF">C7957_102110</name>
    <name evidence="4" type="ORF">C8C76_10966</name>
</gene>
<evidence type="ECO:0000313" key="5">
    <source>
        <dbReference type="EMBL" id="TDQ04015.1"/>
    </source>
</evidence>
<sequence>MKYFQKILEEIRKYKPASQAEKRYKSQIINFLINNKDNYLRTNPKGHLTASAWIINQQGDKVLLHHHQKLEKWIQLGGHLEKRELIQAAALREAAEESGLNSLSLVDQKIFDLDVHKIPAAKNEAEHFHYDLRLLLKADAEEELEKSSESKNLKWIDLNRVANYVREESVLRMLRKTEELRR</sequence>
<name>A0A2T5RL39_9FIRM</name>
<dbReference type="PANTHER" id="PTHR43046:SF14">
    <property type="entry name" value="MUTT_NUDIX FAMILY PROTEIN"/>
    <property type="match status" value="1"/>
</dbReference>
<dbReference type="Proteomes" id="UP000244089">
    <property type="component" value="Unassembled WGS sequence"/>
</dbReference>
<dbReference type="Pfam" id="PF00293">
    <property type="entry name" value="NUDIX"/>
    <property type="match status" value="1"/>
</dbReference>
<organism evidence="4 6">
    <name type="scientific">Halanaerobium saccharolyticum</name>
    <dbReference type="NCBI Taxonomy" id="43595"/>
    <lineage>
        <taxon>Bacteria</taxon>
        <taxon>Bacillati</taxon>
        <taxon>Bacillota</taxon>
        <taxon>Clostridia</taxon>
        <taxon>Halanaerobiales</taxon>
        <taxon>Halanaerobiaceae</taxon>
        <taxon>Halanaerobium</taxon>
    </lineage>
</organism>